<dbReference type="InterPro" id="IPR010982">
    <property type="entry name" value="Lambda_DNA-bd_dom_sf"/>
</dbReference>
<proteinExistence type="predicted"/>
<dbReference type="PROSITE" id="PS50943">
    <property type="entry name" value="HTH_CROC1"/>
    <property type="match status" value="1"/>
</dbReference>
<sequence>MNTRLHHLRKTLKLNQEDFGKRLGVTGASISRLEKGERNITEQMILSICREFNVSEDWFRYEKGEMFLSVEDEVSEMVSHLLDESNPFYDMILDIMHTFNNLDDKGQEIICNFTADLAKRIAEKEKKEDD</sequence>
<protein>
    <submittedName>
        <fullName evidence="3">Predicted transcriptional regulators</fullName>
    </submittedName>
</protein>
<reference evidence="3 4" key="1">
    <citation type="submission" date="2010-03" db="EMBL/GenBank/DDBJ databases">
        <title>The genome sequence of Clostridiales sp. SSC/2.</title>
        <authorList>
            <consortium name="metaHIT consortium -- http://www.metahit.eu/"/>
            <person name="Pajon A."/>
            <person name="Turner K."/>
            <person name="Parkhill J."/>
            <person name="Duncan S."/>
            <person name="Flint H."/>
        </authorList>
    </citation>
    <scope>NUCLEOTIDE SEQUENCE [LARGE SCALE GENOMIC DNA]</scope>
    <source>
        <strain evidence="3 4">SSC/2</strain>
    </source>
</reference>
<evidence type="ECO:0000313" key="3">
    <source>
        <dbReference type="EMBL" id="CBL39420.1"/>
    </source>
</evidence>
<reference evidence="3 4" key="2">
    <citation type="submission" date="2010-03" db="EMBL/GenBank/DDBJ databases">
        <authorList>
            <person name="Pajon A."/>
        </authorList>
    </citation>
    <scope>NUCLEOTIDE SEQUENCE [LARGE SCALE GENOMIC DNA]</scope>
    <source>
        <strain evidence="3 4">SSC/2</strain>
    </source>
</reference>
<dbReference type="InterPro" id="IPR001387">
    <property type="entry name" value="Cro/C1-type_HTH"/>
</dbReference>
<keyword evidence="1" id="KW-0238">DNA-binding</keyword>
<dbReference type="RefSeq" id="WP_015530760.1">
    <property type="nucleotide sequence ID" value="NC_021016.1"/>
</dbReference>
<accession>D4MVK4</accession>
<evidence type="ECO:0000259" key="2">
    <source>
        <dbReference type="PROSITE" id="PS50943"/>
    </source>
</evidence>
<dbReference type="PANTHER" id="PTHR46558">
    <property type="entry name" value="TRACRIPTIONAL REGULATORY PROTEIN-RELATED-RELATED"/>
    <property type="match status" value="1"/>
</dbReference>
<organism evidence="3 4">
    <name type="scientific">Anaerostipes hadrus</name>
    <dbReference type="NCBI Taxonomy" id="649756"/>
    <lineage>
        <taxon>Bacteria</taxon>
        <taxon>Bacillati</taxon>
        <taxon>Bacillota</taxon>
        <taxon>Clostridia</taxon>
        <taxon>Lachnospirales</taxon>
        <taxon>Lachnospiraceae</taxon>
        <taxon>Anaerostipes</taxon>
    </lineage>
</organism>
<dbReference type="Pfam" id="PF01381">
    <property type="entry name" value="HTH_3"/>
    <property type="match status" value="1"/>
</dbReference>
<evidence type="ECO:0000256" key="1">
    <source>
        <dbReference type="ARBA" id="ARBA00023125"/>
    </source>
</evidence>
<dbReference type="PANTHER" id="PTHR46558:SF4">
    <property type="entry name" value="DNA-BIDING PHAGE PROTEIN"/>
    <property type="match status" value="1"/>
</dbReference>
<dbReference type="SUPFAM" id="SSF47413">
    <property type="entry name" value="lambda repressor-like DNA-binding domains"/>
    <property type="match status" value="1"/>
</dbReference>
<dbReference type="EMBL" id="FP929061">
    <property type="protein sequence ID" value="CBL39420.1"/>
    <property type="molecule type" value="Genomic_DNA"/>
</dbReference>
<dbReference type="Gene3D" id="1.10.260.40">
    <property type="entry name" value="lambda repressor-like DNA-binding domains"/>
    <property type="match status" value="1"/>
</dbReference>
<gene>
    <name evidence="3" type="ORF">CL2_25880</name>
</gene>
<evidence type="ECO:0000313" key="4">
    <source>
        <dbReference type="Proteomes" id="UP000008960"/>
    </source>
</evidence>
<dbReference type="GO" id="GO:0003677">
    <property type="term" value="F:DNA binding"/>
    <property type="evidence" value="ECO:0007669"/>
    <property type="project" value="UniProtKB-KW"/>
</dbReference>
<dbReference type="KEGG" id="bprl:CL2_25880"/>
<name>D4MVK4_ANAHA</name>
<dbReference type="CDD" id="cd00093">
    <property type="entry name" value="HTH_XRE"/>
    <property type="match status" value="1"/>
</dbReference>
<dbReference type="AlphaFoldDB" id="D4MVK4"/>
<feature type="domain" description="HTH cro/C1-type" evidence="2">
    <location>
        <begin position="5"/>
        <end position="59"/>
    </location>
</feature>
<dbReference type="Proteomes" id="UP000008960">
    <property type="component" value="Chromosome"/>
</dbReference>
<dbReference type="SMART" id="SM00530">
    <property type="entry name" value="HTH_XRE"/>
    <property type="match status" value="1"/>
</dbReference>